<dbReference type="PROSITE" id="PS50939">
    <property type="entry name" value="CYTOCHROME_B561"/>
    <property type="match status" value="1"/>
</dbReference>
<keyword evidence="8 12" id="KW-1133">Transmembrane helix</keyword>
<evidence type="ECO:0000313" key="15">
    <source>
        <dbReference type="RefSeq" id="XP_015607715.1"/>
    </source>
</evidence>
<evidence type="ECO:0000259" key="13">
    <source>
        <dbReference type="PROSITE" id="PS50939"/>
    </source>
</evidence>
<dbReference type="RefSeq" id="XP_024946831.1">
    <property type="nucleotide sequence ID" value="XM_025091063.1"/>
</dbReference>
<evidence type="ECO:0000256" key="11">
    <source>
        <dbReference type="ARBA" id="ARBA00024225"/>
    </source>
</evidence>
<dbReference type="PANTHER" id="PTHR15422">
    <property type="entry name" value="OS05G0565100 PROTEIN"/>
    <property type="match status" value="1"/>
</dbReference>
<feature type="transmembrane region" description="Helical" evidence="12">
    <location>
        <begin position="191"/>
        <end position="209"/>
    </location>
</feature>
<feature type="transmembrane region" description="Helical" evidence="12">
    <location>
        <begin position="119"/>
        <end position="140"/>
    </location>
</feature>
<dbReference type="InterPro" id="IPR006593">
    <property type="entry name" value="Cyt_b561/ferric_Rdtase_TM"/>
</dbReference>
<dbReference type="PANTHER" id="PTHR15422:SF45">
    <property type="entry name" value="CYTOCHROME B561 DOMAIN-CONTAINING PROTEIN"/>
    <property type="match status" value="1"/>
</dbReference>
<evidence type="ECO:0000256" key="2">
    <source>
        <dbReference type="ARBA" id="ARBA00004141"/>
    </source>
</evidence>
<feature type="transmembrane region" description="Helical" evidence="12">
    <location>
        <begin position="85"/>
        <end position="104"/>
    </location>
</feature>
<keyword evidence="10 12" id="KW-0472">Membrane</keyword>
<keyword evidence="5 12" id="KW-0812">Transmembrane</keyword>
<dbReference type="GeneID" id="107273734"/>
<dbReference type="RefSeq" id="XP_015607716.1">
    <property type="nucleotide sequence ID" value="XM_015752230.2"/>
</dbReference>
<dbReference type="EC" id="7.2.1.3" evidence="11"/>
<reference evidence="15 16" key="1">
    <citation type="submission" date="2025-04" db="UniProtKB">
        <authorList>
            <consortium name="RefSeq"/>
        </authorList>
    </citation>
    <scope>IDENTIFICATION</scope>
</reference>
<dbReference type="RefSeq" id="XP_015607715.1">
    <property type="nucleotide sequence ID" value="XM_015752229.2"/>
</dbReference>
<evidence type="ECO:0000256" key="7">
    <source>
        <dbReference type="ARBA" id="ARBA00022982"/>
    </source>
</evidence>
<sequence>MMDFETGGVPGTLVLVISLLTHVLLISPVIYNLVLFFTNLSFFAWHPICCVTGVGFLIMEAILSVSGEPTITSRLTRTRRIDLHWLLNVLGLSCIVAGFSIVFINKENYNRNHITTPHAKLGLSAIIIAIIVCIGGILAKNTRWVYPTVRPLFIKVCHVCLGIIAAILLLATVINGTYKSFWPGTDLGRNLVFASFVIGGFLVLIKPLLLTVRRGRSLFAPSTGPHTGPRNP</sequence>
<keyword evidence="7" id="KW-0249">Electron transport</keyword>
<proteinExistence type="predicted"/>
<accession>A0AAJ7CDB4</accession>
<dbReference type="Pfam" id="PF03188">
    <property type="entry name" value="Cytochrom_B561"/>
    <property type="match status" value="1"/>
</dbReference>
<organism evidence="14 15">
    <name type="scientific">Cephus cinctus</name>
    <name type="common">Wheat stem sawfly</name>
    <dbReference type="NCBI Taxonomy" id="211228"/>
    <lineage>
        <taxon>Eukaryota</taxon>
        <taxon>Metazoa</taxon>
        <taxon>Ecdysozoa</taxon>
        <taxon>Arthropoda</taxon>
        <taxon>Hexapoda</taxon>
        <taxon>Insecta</taxon>
        <taxon>Pterygota</taxon>
        <taxon>Neoptera</taxon>
        <taxon>Endopterygota</taxon>
        <taxon>Hymenoptera</taxon>
        <taxon>Cephoidea</taxon>
        <taxon>Cephidae</taxon>
        <taxon>Cephus</taxon>
    </lineage>
</organism>
<dbReference type="GO" id="GO:0140575">
    <property type="term" value="F:transmembrane monodehydroascorbate reductase activity"/>
    <property type="evidence" value="ECO:0007669"/>
    <property type="project" value="InterPro"/>
</dbReference>
<evidence type="ECO:0000256" key="3">
    <source>
        <dbReference type="ARBA" id="ARBA00022448"/>
    </source>
</evidence>
<keyword evidence="14" id="KW-1185">Reference proteome</keyword>
<feature type="transmembrane region" description="Helical" evidence="12">
    <location>
        <begin position="43"/>
        <end position="65"/>
    </location>
</feature>
<dbReference type="Gene3D" id="1.20.120.1770">
    <property type="match status" value="1"/>
</dbReference>
<dbReference type="InterPro" id="IPR045150">
    <property type="entry name" value="CYB561D1/2"/>
</dbReference>
<feature type="transmembrane region" description="Helical" evidence="12">
    <location>
        <begin position="152"/>
        <end position="171"/>
    </location>
</feature>
<evidence type="ECO:0000256" key="10">
    <source>
        <dbReference type="ARBA" id="ARBA00023136"/>
    </source>
</evidence>
<dbReference type="GO" id="GO:0046872">
    <property type="term" value="F:metal ion binding"/>
    <property type="evidence" value="ECO:0007669"/>
    <property type="project" value="UniProtKB-KW"/>
</dbReference>
<feature type="transmembrane region" description="Helical" evidence="12">
    <location>
        <begin position="12"/>
        <end position="37"/>
    </location>
</feature>
<dbReference type="GO" id="GO:0140571">
    <property type="term" value="F:transmembrane ascorbate ferrireductase activity"/>
    <property type="evidence" value="ECO:0007669"/>
    <property type="project" value="UniProtKB-EC"/>
</dbReference>
<evidence type="ECO:0000256" key="6">
    <source>
        <dbReference type="ARBA" id="ARBA00022723"/>
    </source>
</evidence>
<name>A0AAJ7CDB4_CEPCN</name>
<evidence type="ECO:0000256" key="9">
    <source>
        <dbReference type="ARBA" id="ARBA00023004"/>
    </source>
</evidence>
<evidence type="ECO:0000256" key="4">
    <source>
        <dbReference type="ARBA" id="ARBA00022617"/>
    </source>
</evidence>
<evidence type="ECO:0000313" key="17">
    <source>
        <dbReference type="RefSeq" id="XP_024946831.1"/>
    </source>
</evidence>
<feature type="domain" description="Cytochrome b561" evidence="13">
    <location>
        <begin position="13"/>
        <end position="214"/>
    </location>
</feature>
<protein>
    <recommendedName>
        <fullName evidence="11">ascorbate ferrireductase (transmembrane)</fullName>
        <ecNumber evidence="11">7.2.1.3</ecNumber>
    </recommendedName>
</protein>
<evidence type="ECO:0000256" key="1">
    <source>
        <dbReference type="ARBA" id="ARBA00001970"/>
    </source>
</evidence>
<dbReference type="AlphaFoldDB" id="A0AAJ7CDB4"/>
<keyword evidence="9" id="KW-0408">Iron</keyword>
<keyword evidence="6" id="KW-0479">Metal-binding</keyword>
<comment type="subcellular location">
    <subcellularLocation>
        <location evidence="2">Membrane</location>
        <topology evidence="2">Multi-pass membrane protein</topology>
    </subcellularLocation>
</comment>
<evidence type="ECO:0000256" key="8">
    <source>
        <dbReference type="ARBA" id="ARBA00022989"/>
    </source>
</evidence>
<comment type="cofactor">
    <cofactor evidence="1">
        <name>heme b</name>
        <dbReference type="ChEBI" id="CHEBI:60344"/>
    </cofactor>
</comment>
<evidence type="ECO:0000256" key="5">
    <source>
        <dbReference type="ARBA" id="ARBA00022692"/>
    </source>
</evidence>
<gene>
    <name evidence="15 16 17" type="primary">LOC107273734</name>
</gene>
<keyword evidence="4" id="KW-0349">Heme</keyword>
<keyword evidence="3" id="KW-0813">Transport</keyword>
<evidence type="ECO:0000313" key="14">
    <source>
        <dbReference type="Proteomes" id="UP000694920"/>
    </source>
</evidence>
<dbReference type="GO" id="GO:0016020">
    <property type="term" value="C:membrane"/>
    <property type="evidence" value="ECO:0007669"/>
    <property type="project" value="UniProtKB-SubCell"/>
</dbReference>
<dbReference type="Proteomes" id="UP000694920">
    <property type="component" value="Unplaced"/>
</dbReference>
<evidence type="ECO:0000256" key="12">
    <source>
        <dbReference type="SAM" id="Phobius"/>
    </source>
</evidence>
<evidence type="ECO:0000313" key="16">
    <source>
        <dbReference type="RefSeq" id="XP_015607716.1"/>
    </source>
</evidence>
<dbReference type="KEGG" id="ccin:107273734"/>
<dbReference type="SMART" id="SM00665">
    <property type="entry name" value="B561"/>
    <property type="match status" value="1"/>
</dbReference>